<dbReference type="AlphaFoldDB" id="A0ABD0KT48"/>
<accession>A0ABD0KT48</accession>
<feature type="compositionally biased region" description="Basic and acidic residues" evidence="1">
    <location>
        <begin position="59"/>
        <end position="76"/>
    </location>
</feature>
<dbReference type="Proteomes" id="UP001519460">
    <property type="component" value="Unassembled WGS sequence"/>
</dbReference>
<evidence type="ECO:0000313" key="2">
    <source>
        <dbReference type="EMBL" id="KAK7490414.1"/>
    </source>
</evidence>
<keyword evidence="3" id="KW-1185">Reference proteome</keyword>
<reference evidence="2 3" key="1">
    <citation type="journal article" date="2023" name="Sci. Data">
        <title>Genome assembly of the Korean intertidal mud-creeper Batillaria attramentaria.</title>
        <authorList>
            <person name="Patra A.K."/>
            <person name="Ho P.T."/>
            <person name="Jun S."/>
            <person name="Lee S.J."/>
            <person name="Kim Y."/>
            <person name="Won Y.J."/>
        </authorList>
    </citation>
    <scope>NUCLEOTIDE SEQUENCE [LARGE SCALE GENOMIC DNA]</scope>
    <source>
        <strain evidence="2">Wonlab-2016</strain>
    </source>
</reference>
<proteinExistence type="predicted"/>
<name>A0ABD0KT48_9CAEN</name>
<gene>
    <name evidence="2" type="ORF">BaRGS_00018393</name>
</gene>
<comment type="caution">
    <text evidence="2">The sequence shown here is derived from an EMBL/GenBank/DDBJ whole genome shotgun (WGS) entry which is preliminary data.</text>
</comment>
<sequence length="169" mass="19499">MEFSATHGRDIGAKWPVDNWGRSIDHRRLPALCLRSKKWPARLLMSFRDNGSPPVTPGLRREGRPIVTRGEVDGRRRASSTDTSSSLYSSRILETHIAERQCYCPRLLCNGEAREASRTANRQCQKLQTSPMLYHTTPEMQQMHVDFSFDMLEKGQQRRKEAGFKCQQY</sequence>
<evidence type="ECO:0000256" key="1">
    <source>
        <dbReference type="SAM" id="MobiDB-lite"/>
    </source>
</evidence>
<evidence type="ECO:0000313" key="3">
    <source>
        <dbReference type="Proteomes" id="UP001519460"/>
    </source>
</evidence>
<organism evidence="2 3">
    <name type="scientific">Batillaria attramentaria</name>
    <dbReference type="NCBI Taxonomy" id="370345"/>
    <lineage>
        <taxon>Eukaryota</taxon>
        <taxon>Metazoa</taxon>
        <taxon>Spiralia</taxon>
        <taxon>Lophotrochozoa</taxon>
        <taxon>Mollusca</taxon>
        <taxon>Gastropoda</taxon>
        <taxon>Caenogastropoda</taxon>
        <taxon>Sorbeoconcha</taxon>
        <taxon>Cerithioidea</taxon>
        <taxon>Batillariidae</taxon>
        <taxon>Batillaria</taxon>
    </lineage>
</organism>
<dbReference type="EMBL" id="JACVVK020000127">
    <property type="protein sequence ID" value="KAK7490414.1"/>
    <property type="molecule type" value="Genomic_DNA"/>
</dbReference>
<protein>
    <submittedName>
        <fullName evidence="2">Uncharacterized protein</fullName>
    </submittedName>
</protein>
<feature type="region of interest" description="Disordered" evidence="1">
    <location>
        <begin position="50"/>
        <end position="85"/>
    </location>
</feature>